<dbReference type="InterPro" id="IPR005493">
    <property type="entry name" value="RraA/RraA-like"/>
</dbReference>
<dbReference type="OrthoDB" id="9784786at2"/>
<evidence type="ECO:0000313" key="11">
    <source>
        <dbReference type="EMBL" id="SDW01215.1"/>
    </source>
</evidence>
<dbReference type="RefSeq" id="WP_091610105.1">
    <property type="nucleotide sequence ID" value="NZ_FNNC01000001.1"/>
</dbReference>
<accession>A0A1H2Q248</accession>
<reference evidence="11 12" key="1">
    <citation type="submission" date="2016-10" db="EMBL/GenBank/DDBJ databases">
        <authorList>
            <person name="de Groot N.N."/>
        </authorList>
    </citation>
    <scope>NUCLEOTIDE SEQUENCE [LARGE SCALE GENOMIC DNA]</scope>
    <source>
        <strain evidence="11 12">DSM 23126</strain>
    </source>
</reference>
<evidence type="ECO:0000256" key="1">
    <source>
        <dbReference type="ARBA" id="ARBA00001342"/>
    </source>
</evidence>
<dbReference type="NCBIfam" id="NF006875">
    <property type="entry name" value="PRK09372.1"/>
    <property type="match status" value="1"/>
</dbReference>
<dbReference type="CDD" id="cd16841">
    <property type="entry name" value="RraA_family"/>
    <property type="match status" value="1"/>
</dbReference>
<dbReference type="Pfam" id="PF03737">
    <property type="entry name" value="RraA-like"/>
    <property type="match status" value="1"/>
</dbReference>
<dbReference type="GO" id="GO:0051252">
    <property type="term" value="P:regulation of RNA metabolic process"/>
    <property type="evidence" value="ECO:0007669"/>
    <property type="project" value="InterPro"/>
</dbReference>
<evidence type="ECO:0000313" key="12">
    <source>
        <dbReference type="Proteomes" id="UP000199488"/>
    </source>
</evidence>
<evidence type="ECO:0000256" key="6">
    <source>
        <dbReference type="ARBA" id="ARBA00023239"/>
    </source>
</evidence>
<dbReference type="PANTHER" id="PTHR33254:SF4">
    <property type="entry name" value="4-HYDROXY-4-METHYL-2-OXOGLUTARATE ALDOLASE 3-RELATED"/>
    <property type="match status" value="1"/>
</dbReference>
<dbReference type="InterPro" id="IPR036704">
    <property type="entry name" value="RraA/RraA-like_sf"/>
</dbReference>
<feature type="binding site" evidence="9">
    <location>
        <position position="97"/>
    </location>
    <ligand>
        <name>Mg(2+)</name>
        <dbReference type="ChEBI" id="CHEBI:18420"/>
    </ligand>
</feature>
<keyword evidence="5 9" id="KW-0479">Metal-binding</keyword>
<comment type="function">
    <text evidence="7 10">Catalyzes the aldol cleavage of 4-hydroxy-4-methyl-2-oxoglutarate (HMG) into 2 molecules of pyruvate. Also contains a secondary oxaloacetate (OAA) decarboxylase activity due to the common pyruvate enolate transition state formed following C-C bond cleavage in the retro-aldol and decarboxylation reactions.</text>
</comment>
<dbReference type="InterPro" id="IPR010203">
    <property type="entry name" value="RraA"/>
</dbReference>
<dbReference type="GO" id="GO:0008948">
    <property type="term" value="F:oxaloacetate decarboxylase activity"/>
    <property type="evidence" value="ECO:0007669"/>
    <property type="project" value="UniProtKB-EC"/>
</dbReference>
<comment type="catalytic activity">
    <reaction evidence="1 10">
        <text>4-hydroxy-4-methyl-2-oxoglutarate = 2 pyruvate</text>
        <dbReference type="Rhea" id="RHEA:22748"/>
        <dbReference type="ChEBI" id="CHEBI:15361"/>
        <dbReference type="ChEBI" id="CHEBI:58276"/>
        <dbReference type="EC" id="4.1.3.17"/>
    </reaction>
</comment>
<comment type="cofactor">
    <cofactor evidence="2 10">
        <name>a divalent metal cation</name>
        <dbReference type="ChEBI" id="CHEBI:60240"/>
    </cofactor>
</comment>
<comment type="cofactor">
    <cofactor evidence="9">
        <name>Mg(2+)</name>
        <dbReference type="ChEBI" id="CHEBI:18420"/>
    </cofactor>
</comment>
<proteinExistence type="inferred from homology"/>
<keyword evidence="6 10" id="KW-0456">Lyase</keyword>
<gene>
    <name evidence="11" type="ORF">SAMN05421781_0107</name>
</gene>
<feature type="binding site" evidence="9">
    <location>
        <position position="96"/>
    </location>
    <ligand>
        <name>substrate</name>
    </ligand>
</feature>
<dbReference type="EMBL" id="FNNC01000001">
    <property type="protein sequence ID" value="SDW01215.1"/>
    <property type="molecule type" value="Genomic_DNA"/>
</dbReference>
<evidence type="ECO:0000256" key="7">
    <source>
        <dbReference type="ARBA" id="ARBA00025046"/>
    </source>
</evidence>
<evidence type="ECO:0000256" key="5">
    <source>
        <dbReference type="ARBA" id="ARBA00022723"/>
    </source>
</evidence>
<dbReference type="PANTHER" id="PTHR33254">
    <property type="entry name" value="4-HYDROXY-4-METHYL-2-OXOGLUTARATE ALDOLASE 3-RELATED"/>
    <property type="match status" value="1"/>
</dbReference>
<evidence type="ECO:0000256" key="8">
    <source>
        <dbReference type="ARBA" id="ARBA00047973"/>
    </source>
</evidence>
<evidence type="ECO:0000256" key="4">
    <source>
        <dbReference type="ARBA" id="ARBA00011233"/>
    </source>
</evidence>
<evidence type="ECO:0000256" key="3">
    <source>
        <dbReference type="ARBA" id="ARBA00008621"/>
    </source>
</evidence>
<protein>
    <recommendedName>
        <fullName evidence="10">4-hydroxy-4-methyl-2-oxoglutarate aldolase</fullName>
        <shortName evidence="10">HMG aldolase</shortName>
        <ecNumber evidence="10">4.1.1.112</ecNumber>
        <ecNumber evidence="10">4.1.3.17</ecNumber>
    </recommendedName>
    <alternativeName>
        <fullName evidence="10">Oxaloacetate decarboxylase</fullName>
    </alternativeName>
</protein>
<keyword evidence="12" id="KW-1185">Reference proteome</keyword>
<dbReference type="SUPFAM" id="SSF89562">
    <property type="entry name" value="RraA-like"/>
    <property type="match status" value="1"/>
</dbReference>
<dbReference type="GO" id="GO:0047443">
    <property type="term" value="F:4-hydroxy-4-methyl-2-oxoglutarate aldolase activity"/>
    <property type="evidence" value="ECO:0007669"/>
    <property type="project" value="UniProtKB-EC"/>
</dbReference>
<keyword evidence="9" id="KW-0460">Magnesium</keyword>
<comment type="subunit">
    <text evidence="4 10">Homotrimer.</text>
</comment>
<dbReference type="Gene3D" id="3.50.30.40">
    <property type="entry name" value="Ribonuclease E inhibitor RraA/RraA-like"/>
    <property type="match status" value="1"/>
</dbReference>
<dbReference type="GO" id="GO:0046872">
    <property type="term" value="F:metal ion binding"/>
    <property type="evidence" value="ECO:0007669"/>
    <property type="project" value="UniProtKB-KW"/>
</dbReference>
<organism evidence="11 12">
    <name type="scientific">Marinococcus luteus</name>
    <dbReference type="NCBI Taxonomy" id="1122204"/>
    <lineage>
        <taxon>Bacteria</taxon>
        <taxon>Bacillati</taxon>
        <taxon>Bacillota</taxon>
        <taxon>Bacilli</taxon>
        <taxon>Bacillales</taxon>
        <taxon>Bacillaceae</taxon>
        <taxon>Marinococcus</taxon>
    </lineage>
</organism>
<dbReference type="AlphaFoldDB" id="A0A1H2Q248"/>
<evidence type="ECO:0000256" key="9">
    <source>
        <dbReference type="PIRSR" id="PIRSR605493-1"/>
    </source>
</evidence>
<dbReference type="STRING" id="1122204.SAMN05421781_0107"/>
<dbReference type="GO" id="GO:0008428">
    <property type="term" value="F:ribonuclease inhibitor activity"/>
    <property type="evidence" value="ECO:0007669"/>
    <property type="project" value="InterPro"/>
</dbReference>
<dbReference type="NCBIfam" id="TIGR01935">
    <property type="entry name" value="NOT-MenG"/>
    <property type="match status" value="1"/>
</dbReference>
<name>A0A1H2Q248_9BACI</name>
<dbReference type="EC" id="4.1.3.17" evidence="10"/>
<sequence length="157" mass="16853">MGRTADICDEYGNEVFVANEPFLSHGPALSFEGPVETVRVFEDNVLVEQALGDLPAGSVLVVDGGGSSRRALLGDNLAEIAVKRGLAGIIVNGAIRDSDELREMNVRVFSRFTNPRKSVKEGRGERSVPVDFADVTWTPGDYVYADSDGIVLLPAKS</sequence>
<comment type="similarity">
    <text evidence="3 10">Belongs to the class II aldolase/RraA-like family.</text>
</comment>
<comment type="catalytic activity">
    <reaction evidence="8 10">
        <text>oxaloacetate + H(+) = pyruvate + CO2</text>
        <dbReference type="Rhea" id="RHEA:15641"/>
        <dbReference type="ChEBI" id="CHEBI:15361"/>
        <dbReference type="ChEBI" id="CHEBI:15378"/>
        <dbReference type="ChEBI" id="CHEBI:16452"/>
        <dbReference type="ChEBI" id="CHEBI:16526"/>
        <dbReference type="EC" id="4.1.1.112"/>
    </reaction>
</comment>
<dbReference type="EC" id="4.1.1.112" evidence="10"/>
<evidence type="ECO:0000256" key="2">
    <source>
        <dbReference type="ARBA" id="ARBA00001968"/>
    </source>
</evidence>
<evidence type="ECO:0000256" key="10">
    <source>
        <dbReference type="RuleBase" id="RU004338"/>
    </source>
</evidence>
<dbReference type="Proteomes" id="UP000199488">
    <property type="component" value="Unassembled WGS sequence"/>
</dbReference>
<feature type="binding site" evidence="9">
    <location>
        <begin position="74"/>
        <end position="77"/>
    </location>
    <ligand>
        <name>substrate</name>
    </ligand>
</feature>